<evidence type="ECO:0000256" key="7">
    <source>
        <dbReference type="ARBA" id="ARBA00022989"/>
    </source>
</evidence>
<keyword evidence="5" id="KW-0997">Cell inner membrane</keyword>
<protein>
    <submittedName>
        <fullName evidence="11">ABC transporter permease</fullName>
    </submittedName>
</protein>
<keyword evidence="8 9" id="KW-0472">Membrane</keyword>
<dbReference type="Gene3D" id="1.10.3720.10">
    <property type="entry name" value="MetI-like"/>
    <property type="match status" value="1"/>
</dbReference>
<dbReference type="PROSITE" id="PS50928">
    <property type="entry name" value="ABC_TM1"/>
    <property type="match status" value="1"/>
</dbReference>
<dbReference type="PANTHER" id="PTHR30614">
    <property type="entry name" value="MEMBRANE COMPONENT OF AMINO ACID ABC TRANSPORTER"/>
    <property type="match status" value="1"/>
</dbReference>
<feature type="transmembrane region" description="Helical" evidence="9">
    <location>
        <begin position="102"/>
        <end position="125"/>
    </location>
</feature>
<gene>
    <name evidence="11" type="ORF">ACFSC7_04255</name>
</gene>
<dbReference type="InterPro" id="IPR035906">
    <property type="entry name" value="MetI-like_sf"/>
</dbReference>
<dbReference type="SUPFAM" id="SSF161098">
    <property type="entry name" value="MetI-like"/>
    <property type="match status" value="1"/>
</dbReference>
<evidence type="ECO:0000256" key="2">
    <source>
        <dbReference type="ARBA" id="ARBA00010072"/>
    </source>
</evidence>
<dbReference type="EMBL" id="JBHUFA010000001">
    <property type="protein sequence ID" value="MFD1694716.1"/>
    <property type="molecule type" value="Genomic_DNA"/>
</dbReference>
<evidence type="ECO:0000256" key="6">
    <source>
        <dbReference type="ARBA" id="ARBA00022692"/>
    </source>
</evidence>
<dbReference type="InterPro" id="IPR010065">
    <property type="entry name" value="AA_ABC_transptr_permease_3TM"/>
</dbReference>
<evidence type="ECO:0000256" key="3">
    <source>
        <dbReference type="ARBA" id="ARBA00022448"/>
    </source>
</evidence>
<evidence type="ECO:0000256" key="5">
    <source>
        <dbReference type="ARBA" id="ARBA00022519"/>
    </source>
</evidence>
<comment type="caution">
    <text evidence="11">The sequence shown here is derived from an EMBL/GenBank/DDBJ whole genome shotgun (WGS) entry which is preliminary data.</text>
</comment>
<feature type="transmembrane region" description="Helical" evidence="9">
    <location>
        <begin position="26"/>
        <end position="46"/>
    </location>
</feature>
<dbReference type="Pfam" id="PF00528">
    <property type="entry name" value="BPD_transp_1"/>
    <property type="match status" value="1"/>
</dbReference>
<feature type="transmembrane region" description="Helical" evidence="9">
    <location>
        <begin position="66"/>
        <end position="90"/>
    </location>
</feature>
<evidence type="ECO:0000256" key="9">
    <source>
        <dbReference type="RuleBase" id="RU363032"/>
    </source>
</evidence>
<name>A0ABW4JV86_9HYPH</name>
<evidence type="ECO:0000313" key="12">
    <source>
        <dbReference type="Proteomes" id="UP001597327"/>
    </source>
</evidence>
<feature type="transmembrane region" description="Helical" evidence="9">
    <location>
        <begin position="242"/>
        <end position="259"/>
    </location>
</feature>
<keyword evidence="4" id="KW-1003">Cell membrane</keyword>
<feature type="domain" description="ABC transmembrane type-1" evidence="10">
    <location>
        <begin position="66"/>
        <end position="263"/>
    </location>
</feature>
<evidence type="ECO:0000256" key="1">
    <source>
        <dbReference type="ARBA" id="ARBA00004429"/>
    </source>
</evidence>
<proteinExistence type="inferred from homology"/>
<dbReference type="InterPro" id="IPR000515">
    <property type="entry name" value="MetI-like"/>
</dbReference>
<evidence type="ECO:0000313" key="11">
    <source>
        <dbReference type="EMBL" id="MFD1694716.1"/>
    </source>
</evidence>
<feature type="transmembrane region" description="Helical" evidence="9">
    <location>
        <begin position="137"/>
        <end position="155"/>
    </location>
</feature>
<dbReference type="RefSeq" id="WP_149891460.1">
    <property type="nucleotide sequence ID" value="NZ_JBHUFA010000001.1"/>
</dbReference>
<evidence type="ECO:0000256" key="4">
    <source>
        <dbReference type="ARBA" id="ARBA00022475"/>
    </source>
</evidence>
<dbReference type="Proteomes" id="UP001597327">
    <property type="component" value="Unassembled WGS sequence"/>
</dbReference>
<dbReference type="PANTHER" id="PTHR30614:SF10">
    <property type="entry name" value="ARGININE ABC TRANSPORTER PERMEASE PROTEIN ARTM"/>
    <property type="match status" value="1"/>
</dbReference>
<organism evidence="11 12">
    <name type="scientific">Roseibium aestuarii</name>
    <dbReference type="NCBI Taxonomy" id="2600299"/>
    <lineage>
        <taxon>Bacteria</taxon>
        <taxon>Pseudomonadati</taxon>
        <taxon>Pseudomonadota</taxon>
        <taxon>Alphaproteobacteria</taxon>
        <taxon>Hyphomicrobiales</taxon>
        <taxon>Stappiaceae</taxon>
        <taxon>Roseibium</taxon>
    </lineage>
</organism>
<reference evidence="12" key="1">
    <citation type="journal article" date="2019" name="Int. J. Syst. Evol. Microbiol.">
        <title>The Global Catalogue of Microorganisms (GCM) 10K type strain sequencing project: providing services to taxonomists for standard genome sequencing and annotation.</title>
        <authorList>
            <consortium name="The Broad Institute Genomics Platform"/>
            <consortium name="The Broad Institute Genome Sequencing Center for Infectious Disease"/>
            <person name="Wu L."/>
            <person name="Ma J."/>
        </authorList>
    </citation>
    <scope>NUCLEOTIDE SEQUENCE [LARGE SCALE GENOMIC DNA]</scope>
    <source>
        <strain evidence="12">JCM 3369</strain>
    </source>
</reference>
<sequence length="276" mass="31485">MSISEHFIDAKAPPPMPAAPWTSGRIIGHVLVALWIVAGCALLWYLGSNITGPFVQKYWPEYLEGFWVTLQIVAVSLVIGALLSVPVAMGRMSRRKIFAWPAYAYVYIFRGTPLLAQTFLIYYGAGSFRPELQDLNLWWFFRDAWYCVIFAFSLNTSAYQAEILRGAIESVPKGQWEGAQALGLSRPVIFWKIILPQALMVSLRPYGNEIILMVKGSAIASIVTVFDLMGETRRAFSRSFDFQAYIWAAVFYLIIVEMLRQVWDRLEARLTRHLKR</sequence>
<feature type="transmembrane region" description="Helical" evidence="9">
    <location>
        <begin position="210"/>
        <end position="230"/>
    </location>
</feature>
<accession>A0ABW4JV86</accession>
<keyword evidence="12" id="KW-1185">Reference proteome</keyword>
<keyword evidence="6 9" id="KW-0812">Transmembrane</keyword>
<keyword evidence="7 9" id="KW-1133">Transmembrane helix</keyword>
<dbReference type="CDD" id="cd06261">
    <property type="entry name" value="TM_PBP2"/>
    <property type="match status" value="1"/>
</dbReference>
<evidence type="ECO:0000256" key="8">
    <source>
        <dbReference type="ARBA" id="ARBA00023136"/>
    </source>
</evidence>
<comment type="similarity">
    <text evidence="2">Belongs to the binding-protein-dependent transport system permease family. HisMQ subfamily.</text>
</comment>
<comment type="subcellular location">
    <subcellularLocation>
        <location evidence="1">Cell inner membrane</location>
        <topology evidence="1">Multi-pass membrane protein</topology>
    </subcellularLocation>
    <subcellularLocation>
        <location evidence="9">Cell membrane</location>
        <topology evidence="9">Multi-pass membrane protein</topology>
    </subcellularLocation>
</comment>
<evidence type="ECO:0000259" key="10">
    <source>
        <dbReference type="PROSITE" id="PS50928"/>
    </source>
</evidence>
<dbReference type="InterPro" id="IPR043429">
    <property type="entry name" value="ArtM/GltK/GlnP/TcyL/YhdX-like"/>
</dbReference>
<dbReference type="NCBIfam" id="TIGR01726">
    <property type="entry name" value="HEQRo_perm_3TM"/>
    <property type="match status" value="1"/>
</dbReference>
<keyword evidence="3 9" id="KW-0813">Transport</keyword>